<dbReference type="PANTHER" id="PTHR33420:SF3">
    <property type="entry name" value="FIMBRIAL SUBUNIT ELFA"/>
    <property type="match status" value="1"/>
</dbReference>
<evidence type="ECO:0000256" key="1">
    <source>
        <dbReference type="ARBA" id="ARBA00004561"/>
    </source>
</evidence>
<dbReference type="InterPro" id="IPR000259">
    <property type="entry name" value="Adhesion_dom_fimbrial"/>
</dbReference>
<dbReference type="SUPFAM" id="SSF49401">
    <property type="entry name" value="Bacterial adhesins"/>
    <property type="match status" value="1"/>
</dbReference>
<reference evidence="7 8" key="1">
    <citation type="submission" date="2017-11" db="EMBL/GenBank/DDBJ databases">
        <title>Genome sequence of the oocydin A producing rhizobacterium Serratia plymuthica 4Rx5.</title>
        <authorList>
            <person name="Matilla M.A."/>
            <person name="Udaondo Z."/>
            <person name="Salmond G.P.C."/>
        </authorList>
    </citation>
    <scope>NUCLEOTIDE SEQUENCE [LARGE SCALE GENOMIC DNA]</scope>
    <source>
        <strain evidence="7 8">4Rx5</strain>
    </source>
</reference>
<dbReference type="Gene3D" id="2.60.40.1090">
    <property type="entry name" value="Fimbrial-type adhesion domain"/>
    <property type="match status" value="1"/>
</dbReference>
<dbReference type="Pfam" id="PF00419">
    <property type="entry name" value="Fimbrial"/>
    <property type="match status" value="1"/>
</dbReference>
<dbReference type="InterPro" id="IPR050263">
    <property type="entry name" value="Bact_Fimbrial_Adh_Pro"/>
</dbReference>
<comment type="caution">
    <text evidence="7">The sequence shown here is derived from an EMBL/GenBank/DDBJ whole genome shotgun (WGS) entry which is preliminary data.</text>
</comment>
<gene>
    <name evidence="7" type="ORF">CT690_21450</name>
</gene>
<keyword evidence="3 5" id="KW-0732">Signal</keyword>
<evidence type="ECO:0000259" key="6">
    <source>
        <dbReference type="Pfam" id="PF00419"/>
    </source>
</evidence>
<feature type="chain" id="PRO_5016334158" evidence="5">
    <location>
        <begin position="26"/>
        <end position="204"/>
    </location>
</feature>
<keyword evidence="4" id="KW-0281">Fimbrium</keyword>
<dbReference type="InterPro" id="IPR008966">
    <property type="entry name" value="Adhesion_dom_sf"/>
</dbReference>
<protein>
    <submittedName>
        <fullName evidence="7">Type 1 fimbrial protein</fullName>
    </submittedName>
</protein>
<organism evidence="7 8">
    <name type="scientific">Serratia plymuthica</name>
    <dbReference type="NCBI Taxonomy" id="82996"/>
    <lineage>
        <taxon>Bacteria</taxon>
        <taxon>Pseudomonadati</taxon>
        <taxon>Pseudomonadota</taxon>
        <taxon>Gammaproteobacteria</taxon>
        <taxon>Enterobacterales</taxon>
        <taxon>Yersiniaceae</taxon>
        <taxon>Serratia</taxon>
    </lineage>
</organism>
<dbReference type="GO" id="GO:0043709">
    <property type="term" value="P:cell adhesion involved in single-species biofilm formation"/>
    <property type="evidence" value="ECO:0007669"/>
    <property type="project" value="TreeGrafter"/>
</dbReference>
<comment type="similarity">
    <text evidence="2">Belongs to the fimbrial protein family.</text>
</comment>
<evidence type="ECO:0000256" key="3">
    <source>
        <dbReference type="ARBA" id="ARBA00022729"/>
    </source>
</evidence>
<dbReference type="GO" id="GO:0009289">
    <property type="term" value="C:pilus"/>
    <property type="evidence" value="ECO:0007669"/>
    <property type="project" value="UniProtKB-SubCell"/>
</dbReference>
<evidence type="ECO:0000256" key="4">
    <source>
        <dbReference type="ARBA" id="ARBA00023263"/>
    </source>
</evidence>
<dbReference type="EMBL" id="PESE01000008">
    <property type="protein sequence ID" value="PYD37028.1"/>
    <property type="molecule type" value="Genomic_DNA"/>
</dbReference>
<evidence type="ECO:0000256" key="2">
    <source>
        <dbReference type="ARBA" id="ARBA00006671"/>
    </source>
</evidence>
<evidence type="ECO:0000313" key="8">
    <source>
        <dbReference type="Proteomes" id="UP000248196"/>
    </source>
</evidence>
<dbReference type="OrthoDB" id="6588643at2"/>
<evidence type="ECO:0000313" key="7">
    <source>
        <dbReference type="EMBL" id="PYD37028.1"/>
    </source>
</evidence>
<dbReference type="Proteomes" id="UP000248196">
    <property type="component" value="Unassembled WGS sequence"/>
</dbReference>
<dbReference type="InterPro" id="IPR036937">
    <property type="entry name" value="Adhesion_dom_fimbrial_sf"/>
</dbReference>
<accession>A0A318NVK7</accession>
<evidence type="ECO:0000256" key="5">
    <source>
        <dbReference type="SAM" id="SignalP"/>
    </source>
</evidence>
<feature type="domain" description="Fimbrial-type adhesion" evidence="6">
    <location>
        <begin position="46"/>
        <end position="201"/>
    </location>
</feature>
<dbReference type="PANTHER" id="PTHR33420">
    <property type="entry name" value="FIMBRIAL SUBUNIT ELFA-RELATED"/>
    <property type="match status" value="1"/>
</dbReference>
<sequence length="204" mass="21716">MAESTGRHLRPLLLGVLLLGGSAAAATPFDVIEGTTGTVSFFGGLLSAPCSLVPDSRDQAIDLGEVSARDFQNAGDRSTPVRFRLSFRNCLLGAKALADNPAGQRNGDAGRLYLQGEQAATLVFLGDSDASNPDLLKLNGGVQGIGLRLTDQQGRALSLNQQSRPYILQPGSNNLWFNAQIESTQKYTQASQFQGVVHVQLVYL</sequence>
<dbReference type="AlphaFoldDB" id="A0A318NVK7"/>
<proteinExistence type="inferred from homology"/>
<comment type="subcellular location">
    <subcellularLocation>
        <location evidence="1">Fimbrium</location>
    </subcellularLocation>
</comment>
<name>A0A318NVK7_SERPL</name>
<dbReference type="RefSeq" id="WP_004951497.1">
    <property type="nucleotide sequence ID" value="NZ_PESE01000008.1"/>
</dbReference>
<feature type="signal peptide" evidence="5">
    <location>
        <begin position="1"/>
        <end position="25"/>
    </location>
</feature>